<protein>
    <submittedName>
        <fullName evidence="2">CSON014972 protein</fullName>
    </submittedName>
</protein>
<organism evidence="2">
    <name type="scientific">Culicoides sonorensis</name>
    <name type="common">Biting midge</name>
    <dbReference type="NCBI Taxonomy" id="179676"/>
    <lineage>
        <taxon>Eukaryota</taxon>
        <taxon>Metazoa</taxon>
        <taxon>Ecdysozoa</taxon>
        <taxon>Arthropoda</taxon>
        <taxon>Hexapoda</taxon>
        <taxon>Insecta</taxon>
        <taxon>Pterygota</taxon>
        <taxon>Neoptera</taxon>
        <taxon>Endopterygota</taxon>
        <taxon>Diptera</taxon>
        <taxon>Nematocera</taxon>
        <taxon>Chironomoidea</taxon>
        <taxon>Ceratopogonidae</taxon>
        <taxon>Ceratopogoninae</taxon>
        <taxon>Culicoides</taxon>
        <taxon>Monoculicoides</taxon>
    </lineage>
</organism>
<evidence type="ECO:0000313" key="3">
    <source>
        <dbReference type="EMBL" id="SSX19522.1"/>
    </source>
</evidence>
<keyword evidence="1" id="KW-1133">Transmembrane helix</keyword>
<proteinExistence type="predicted"/>
<keyword evidence="1" id="KW-0472">Membrane</keyword>
<evidence type="ECO:0000256" key="1">
    <source>
        <dbReference type="SAM" id="Phobius"/>
    </source>
</evidence>
<keyword evidence="1" id="KW-0812">Transmembrane</keyword>
<sequence length="178" mass="21328">MDELIHKIDCMDQKIDGLRREFKIQNDMLCRVIQFIMPENFHQRKKIATEADMAQITTEDFPKYLAWVGKNISLDAIFEDEFLHHYNYGGKRGMKNIVDNPLYVHVYKNGLLNQGMEEHEIVKKCKLEIERAHGRWRTKKSRSKYIIFIQISFHFIIFIISTPIFVLVHRFFFDELTD</sequence>
<accession>A0A336KDJ8</accession>
<dbReference type="EMBL" id="UFQT01000090">
    <property type="protein sequence ID" value="SSX19522.1"/>
    <property type="molecule type" value="Genomic_DNA"/>
</dbReference>
<feature type="transmembrane region" description="Helical" evidence="1">
    <location>
        <begin position="145"/>
        <end position="168"/>
    </location>
</feature>
<evidence type="ECO:0000313" key="2">
    <source>
        <dbReference type="EMBL" id="SSW99140.1"/>
    </source>
</evidence>
<dbReference type="EMBL" id="UFQS01000090">
    <property type="protein sequence ID" value="SSW99140.1"/>
    <property type="molecule type" value="Genomic_DNA"/>
</dbReference>
<dbReference type="VEuPathDB" id="VectorBase:CSON014972"/>
<reference evidence="3" key="2">
    <citation type="submission" date="2018-07" db="EMBL/GenBank/DDBJ databases">
        <authorList>
            <person name="Quirk P.G."/>
            <person name="Krulwich T.A."/>
        </authorList>
    </citation>
    <scope>NUCLEOTIDE SEQUENCE</scope>
</reference>
<name>A0A336KDJ8_CULSO</name>
<reference evidence="2" key="1">
    <citation type="submission" date="2018-04" db="EMBL/GenBank/DDBJ databases">
        <authorList>
            <person name="Go L.Y."/>
            <person name="Mitchell J.A."/>
        </authorList>
    </citation>
    <scope>NUCLEOTIDE SEQUENCE</scope>
    <source>
        <tissue evidence="2">Whole organism</tissue>
    </source>
</reference>
<gene>
    <name evidence="2" type="primary">CSON014972</name>
</gene>
<dbReference type="AlphaFoldDB" id="A0A336KDJ8"/>